<protein>
    <submittedName>
        <fullName evidence="6">Penicillin-binding protein activator</fullName>
    </submittedName>
</protein>
<comment type="similarity">
    <text evidence="1">Belongs to the leucine-binding protein family.</text>
</comment>
<dbReference type="InterPro" id="IPR028082">
    <property type="entry name" value="Peripla_BP_I"/>
</dbReference>
<evidence type="ECO:0000313" key="6">
    <source>
        <dbReference type="EMBL" id="MBL6081035.1"/>
    </source>
</evidence>
<evidence type="ECO:0000259" key="5">
    <source>
        <dbReference type="Pfam" id="PF13458"/>
    </source>
</evidence>
<dbReference type="RefSeq" id="WP_202834258.1">
    <property type="nucleotide sequence ID" value="NZ_JAETWB010000020.1"/>
</dbReference>
<keyword evidence="3" id="KW-0813">Transport</keyword>
<comment type="caution">
    <text evidence="6">The sequence shown here is derived from an EMBL/GenBank/DDBJ whole genome shotgun (WGS) entry which is preliminary data.</text>
</comment>
<evidence type="ECO:0000256" key="3">
    <source>
        <dbReference type="ARBA" id="ARBA00022970"/>
    </source>
</evidence>
<dbReference type="PANTHER" id="PTHR30483">
    <property type="entry name" value="LEUCINE-SPECIFIC-BINDING PROTEIN"/>
    <property type="match status" value="1"/>
</dbReference>
<dbReference type="Pfam" id="PF13458">
    <property type="entry name" value="Peripla_BP_6"/>
    <property type="match status" value="1"/>
</dbReference>
<reference evidence="6 7" key="1">
    <citation type="submission" date="2021-01" db="EMBL/GenBank/DDBJ databases">
        <title>Belnapia mucosa sp. nov. and Belnapia arida sp. nov., isolated from the Tabernas Desert (Almeria, Spain).</title>
        <authorList>
            <person name="Molina-Menor E."/>
            <person name="Vidal-Verdu A."/>
            <person name="Calonge A."/>
            <person name="Satari L."/>
            <person name="Pereto J."/>
            <person name="Porcar M."/>
        </authorList>
    </citation>
    <scope>NUCLEOTIDE SEQUENCE [LARGE SCALE GENOMIC DNA]</scope>
    <source>
        <strain evidence="6 7">T18</strain>
    </source>
</reference>
<dbReference type="PANTHER" id="PTHR30483:SF6">
    <property type="entry name" value="PERIPLASMIC BINDING PROTEIN OF ABC TRANSPORTER FOR NATURAL AMINO ACIDS"/>
    <property type="match status" value="1"/>
</dbReference>
<dbReference type="EMBL" id="JAETWB010000020">
    <property type="protein sequence ID" value="MBL6081035.1"/>
    <property type="molecule type" value="Genomic_DNA"/>
</dbReference>
<feature type="domain" description="Leucine-binding protein" evidence="5">
    <location>
        <begin position="52"/>
        <end position="328"/>
    </location>
</feature>
<dbReference type="SUPFAM" id="SSF53822">
    <property type="entry name" value="Periplasmic binding protein-like I"/>
    <property type="match status" value="1"/>
</dbReference>
<evidence type="ECO:0000256" key="2">
    <source>
        <dbReference type="ARBA" id="ARBA00022729"/>
    </source>
</evidence>
<keyword evidence="3" id="KW-0029">Amino-acid transport</keyword>
<keyword evidence="7" id="KW-1185">Reference proteome</keyword>
<evidence type="ECO:0000256" key="1">
    <source>
        <dbReference type="ARBA" id="ARBA00010062"/>
    </source>
</evidence>
<dbReference type="Gene3D" id="3.40.50.2300">
    <property type="match status" value="2"/>
</dbReference>
<feature type="chain" id="PRO_5047486319" evidence="4">
    <location>
        <begin position="30"/>
        <end position="380"/>
    </location>
</feature>
<gene>
    <name evidence="6" type="ORF">JMJ56_23765</name>
</gene>
<evidence type="ECO:0000256" key="4">
    <source>
        <dbReference type="SAM" id="SignalP"/>
    </source>
</evidence>
<sequence length="380" mass="38398">MPVPSRRTPLRHLLRLALLFPLAACVAQAPPAYVTPGYPAQAAPLPEIPRTRVGLLLPLSGSNRPLGQAMLNAAQLALFDQNDPGVEFLPRDTASTSSGAAQAAQSALGEGARALAGPLTLNETAAVAGQARAAGAPVMAFTSDAAQAGNGVWVLGTTPAEQAERVAAAAAEAGARRFGLIAPDDEFGRRLAAALRSRLPALGLPAPIVVLQARLGDSAAAARDLAAQAGPEGLDAVLLGLGGERARAAAQTLSTALPAKPRLLGTVLWAQDPAVAQEPALAGAWFPGPDPATRAGFDQRYQSAFGERPPRLAGVAYDAAALASRAARVGMTPVGEAMLGADGPVRLGPDGIAQHGLAIFAVDPSGEPRLVQPAPIPGAS</sequence>
<dbReference type="CDD" id="cd06339">
    <property type="entry name" value="PBP1_YraM_LppC_lipoprotein-like"/>
    <property type="match status" value="1"/>
</dbReference>
<organism evidence="6 7">
    <name type="scientific">Belnapia arida</name>
    <dbReference type="NCBI Taxonomy" id="2804533"/>
    <lineage>
        <taxon>Bacteria</taxon>
        <taxon>Pseudomonadati</taxon>
        <taxon>Pseudomonadota</taxon>
        <taxon>Alphaproteobacteria</taxon>
        <taxon>Acetobacterales</taxon>
        <taxon>Roseomonadaceae</taxon>
        <taxon>Belnapia</taxon>
    </lineage>
</organism>
<dbReference type="InterPro" id="IPR051010">
    <property type="entry name" value="BCAA_transport"/>
</dbReference>
<feature type="signal peptide" evidence="4">
    <location>
        <begin position="1"/>
        <end position="29"/>
    </location>
</feature>
<keyword evidence="2 4" id="KW-0732">Signal</keyword>
<name>A0ABS1U8N5_9PROT</name>
<evidence type="ECO:0000313" key="7">
    <source>
        <dbReference type="Proteomes" id="UP000660885"/>
    </source>
</evidence>
<dbReference type="InterPro" id="IPR028081">
    <property type="entry name" value="Leu-bd"/>
</dbReference>
<accession>A0ABS1U8N5</accession>
<dbReference type="Proteomes" id="UP000660885">
    <property type="component" value="Unassembled WGS sequence"/>
</dbReference>
<proteinExistence type="inferred from homology"/>